<accession>A0A1G4IUT7</accession>
<dbReference type="PANTHER" id="PTHR47672">
    <property type="entry name" value="E3 UBIQUITIN-PROTEIN LIGASE SNT2"/>
    <property type="match status" value="1"/>
</dbReference>
<keyword evidence="3" id="KW-0862">Zinc</keyword>
<dbReference type="Pfam" id="PF01426">
    <property type="entry name" value="BAH"/>
    <property type="match status" value="1"/>
</dbReference>
<keyword evidence="10" id="KW-1185">Reference proteome</keyword>
<keyword evidence="1" id="KW-0479">Metal-binding</keyword>
<dbReference type="FunFam" id="1.10.10.60:FF:000377">
    <property type="entry name" value="DNA-binding E3 ubiquitin-protein ligase"/>
    <property type="match status" value="1"/>
</dbReference>
<dbReference type="Proteomes" id="UP000191144">
    <property type="component" value="Chromosome B"/>
</dbReference>
<organism evidence="9 10">
    <name type="scientific">Lachancea meyersii CBS 8951</name>
    <dbReference type="NCBI Taxonomy" id="1266667"/>
    <lineage>
        <taxon>Eukaryota</taxon>
        <taxon>Fungi</taxon>
        <taxon>Dikarya</taxon>
        <taxon>Ascomycota</taxon>
        <taxon>Saccharomycotina</taxon>
        <taxon>Saccharomycetes</taxon>
        <taxon>Saccharomycetales</taxon>
        <taxon>Saccharomycetaceae</taxon>
        <taxon>Lachancea</taxon>
    </lineage>
</organism>
<dbReference type="GO" id="GO:0006355">
    <property type="term" value="P:regulation of DNA-templated transcription"/>
    <property type="evidence" value="ECO:0007669"/>
    <property type="project" value="UniProtKB-ARBA"/>
</dbReference>
<feature type="domain" description="PHD-type" evidence="6">
    <location>
        <begin position="1078"/>
        <end position="1140"/>
    </location>
</feature>
<dbReference type="GO" id="GO:0003682">
    <property type="term" value="F:chromatin binding"/>
    <property type="evidence" value="ECO:0007669"/>
    <property type="project" value="InterPro"/>
</dbReference>
<dbReference type="InterPro" id="IPR011011">
    <property type="entry name" value="Znf_FYVE_PHD"/>
</dbReference>
<feature type="region of interest" description="Disordered" evidence="5">
    <location>
        <begin position="859"/>
        <end position="882"/>
    </location>
</feature>
<evidence type="ECO:0000256" key="4">
    <source>
        <dbReference type="PROSITE-ProRule" id="PRU00146"/>
    </source>
</evidence>
<dbReference type="SMART" id="SM00717">
    <property type="entry name" value="SANT"/>
    <property type="match status" value="1"/>
</dbReference>
<dbReference type="InterPro" id="IPR001965">
    <property type="entry name" value="Znf_PHD"/>
</dbReference>
<dbReference type="OrthoDB" id="336088at2759"/>
<feature type="compositionally biased region" description="Polar residues" evidence="5">
    <location>
        <begin position="860"/>
        <end position="875"/>
    </location>
</feature>
<protein>
    <submittedName>
        <fullName evidence="9">LAME_0B04544g1_1</fullName>
    </submittedName>
</protein>
<evidence type="ECO:0000259" key="8">
    <source>
        <dbReference type="PROSITE" id="PS51293"/>
    </source>
</evidence>
<dbReference type="SMART" id="SM00249">
    <property type="entry name" value="PHD"/>
    <property type="match status" value="3"/>
</dbReference>
<gene>
    <name evidence="9" type="ORF">LAME_0B04544G</name>
</gene>
<sequence>MTKDATAPNRRRAIRKVNYNERDADEDVVRRIQLMEKNREASTVSAANKVKVPKGKHQEYLNNKSIAWNFIPTLPTTFRKHSRFSNILDLENAEVDVKNDILSNGPSVLLKRDDHIYMVSEPPGEPYYIGRIVQFVPKAEYSQLIEEGKKYTTSFPARYFQAKMNWYYRPRDVQEKALNVNPRLVYASLHMDLCPLHSYRGKCTVVHKTTLDLPDEAQYETLMKPNTFFYEQLFDRYTLQYYDVWNTKKQLLPLAPNSTYISTLAKLYPFVFVEEQYPLQQVIQKYVLGKKVPNERNWDLKCAECGGWCEKNQCVQCDECHLTVHLYCLDPPLERRPAKGVIWVCSKCLSHSNNDQGNNNWEPIDDKLTNFSQSACLAKLTENIWFHYLGSKIVDNLIDVLSPELLLAYPIKKLRTGSKYQWNGCERESWKPMPYEEIDSGRGADDEAGLLWRSNDNKISESELDKYVDKCQKKFPEKLQILPQACNFWDMILNTLMLNDYNAAASLKVCARKLSRESLREPTFSEKEIIKFEEGIAKHGSELHPVCKHVGTQSMGMIVRFYYYWKKTPNGRRIWGNFEGRKKNQNKGLMGSKKKTEDINKLPRVRKPSKISKEIETAKSKEWKHIDDSSFDSEKISTLKTYFKCMFCEVDYSPLWYRVTGGCDDDHIKTRMITGVNEKTSTSDKLPRRAHHSDSSPQLEALCIRCARLWRRYAVKWLSPMDVVKKLNGKYSSSVRAALDLLLSESNDTTIKVPPGVLSEKCVEWELVQDAELIIKQRLHIIQDPDRFAKMKRNCLSVHAQLNKVVKRLVEKDGHSEERMMQKLENFIGGLVSEAQKEEKKAKLKKIREQAAQKRIKLTAQGSPKTAVNHSQTDNKILPTGETLKNGIVKEPLPKEKKAEARIKQELWVPTGDKVVDVFVGGGKNMIGQIKVDENFETLRLSEDLYMYVFKLDQQSESPIVQHQQRATEEKKRQDKLKPSMPNELSKSPDYSTLQITNASNIPVISDHNFAAILDAYHSHNPLYHEWSQGRLPKFNYDQLMRITTSKNVVVSNHIGRRAKSPFPATNAIEEDETAERRDFCCVCLQKFREDRDEEINCRNCGLNVHYFCYGVDVPDRSRTQKERGSLKNFQWLCDPCTNNLNPIFTDDYQCCLCNAREVDHEGARMQLRKSTPDALKVTSTEQWCHASCSLLNDSIVYNAPAKLQCASNITDTLLKNEKMVCALCDGIGGGLVKCAFCPVQCHVTCAQDSEAYKFRFLKTPATHKSEKAKILEIDGGLFEIKPILVCPDHVEMSMGSHLPLDHRTKRGITLLEFYCKNYKTAKELEVGPVKMAVAEMRARTPKPSDMSGREDGIEKAFAESIVAQEKQCVHCNCRISIFWYGDVCHSCHNNIPSLDAGLLSEEEEHDNENHEFERLRVLKLEEEFLKDIIVEPSSVRSATPSRVKRPRASGPSKGRKKTKNLKEEGPVLLPENTSVVVQSPLEKSGQITKIT</sequence>
<evidence type="ECO:0000256" key="3">
    <source>
        <dbReference type="ARBA" id="ARBA00022833"/>
    </source>
</evidence>
<dbReference type="InterPro" id="IPR019787">
    <property type="entry name" value="Znf_PHD-finger"/>
</dbReference>
<name>A0A1G4IUT7_9SACH</name>
<evidence type="ECO:0000256" key="5">
    <source>
        <dbReference type="SAM" id="MobiDB-lite"/>
    </source>
</evidence>
<dbReference type="GO" id="GO:0005694">
    <property type="term" value="C:chromosome"/>
    <property type="evidence" value="ECO:0007669"/>
    <property type="project" value="UniProtKB-ARBA"/>
</dbReference>
<dbReference type="PROSITE" id="PS50016">
    <property type="entry name" value="ZF_PHD_2"/>
    <property type="match status" value="2"/>
</dbReference>
<feature type="region of interest" description="Disordered" evidence="5">
    <location>
        <begin position="959"/>
        <end position="990"/>
    </location>
</feature>
<dbReference type="InterPro" id="IPR029617">
    <property type="entry name" value="Snt2"/>
</dbReference>
<dbReference type="InterPro" id="IPR001005">
    <property type="entry name" value="SANT/Myb"/>
</dbReference>
<dbReference type="EMBL" id="LT598478">
    <property type="protein sequence ID" value="SCU80782.1"/>
    <property type="molecule type" value="Genomic_DNA"/>
</dbReference>
<dbReference type="SUPFAM" id="SSF46689">
    <property type="entry name" value="Homeodomain-like"/>
    <property type="match status" value="1"/>
</dbReference>
<feature type="region of interest" description="Disordered" evidence="5">
    <location>
        <begin position="1436"/>
        <end position="1470"/>
    </location>
</feature>
<keyword evidence="2 4" id="KW-0863">Zinc-finger</keyword>
<feature type="domain" description="BAH" evidence="7">
    <location>
        <begin position="108"/>
        <end position="245"/>
    </location>
</feature>
<dbReference type="InterPro" id="IPR001025">
    <property type="entry name" value="BAH_dom"/>
</dbReference>
<dbReference type="GO" id="GO:0036205">
    <property type="term" value="P:histone catabolic process"/>
    <property type="evidence" value="ECO:0007669"/>
    <property type="project" value="TreeGrafter"/>
</dbReference>
<evidence type="ECO:0000259" key="6">
    <source>
        <dbReference type="PROSITE" id="PS50016"/>
    </source>
</evidence>
<dbReference type="GO" id="GO:0048189">
    <property type="term" value="C:Lid2 complex"/>
    <property type="evidence" value="ECO:0007669"/>
    <property type="project" value="TreeGrafter"/>
</dbReference>
<dbReference type="InterPro" id="IPR043151">
    <property type="entry name" value="BAH_sf"/>
</dbReference>
<reference evidence="10" key="1">
    <citation type="submission" date="2016-03" db="EMBL/GenBank/DDBJ databases">
        <authorList>
            <person name="Devillers Hugo."/>
        </authorList>
    </citation>
    <scope>NUCLEOTIDE SEQUENCE [LARGE SCALE GENOMIC DNA]</scope>
</reference>
<dbReference type="PROSITE" id="PS51038">
    <property type="entry name" value="BAH"/>
    <property type="match status" value="1"/>
</dbReference>
<feature type="compositionally biased region" description="Basic and acidic residues" evidence="5">
    <location>
        <begin position="966"/>
        <end position="978"/>
    </location>
</feature>
<dbReference type="Gene3D" id="2.30.30.490">
    <property type="match status" value="1"/>
</dbReference>
<proteinExistence type="predicted"/>
<dbReference type="GO" id="GO:0008270">
    <property type="term" value="F:zinc ion binding"/>
    <property type="evidence" value="ECO:0007669"/>
    <property type="project" value="UniProtKB-KW"/>
</dbReference>
<dbReference type="Pfam" id="PF00628">
    <property type="entry name" value="PHD"/>
    <property type="match status" value="1"/>
</dbReference>
<dbReference type="InterPro" id="IPR013083">
    <property type="entry name" value="Znf_RING/FYVE/PHD"/>
</dbReference>
<dbReference type="Gene3D" id="3.30.40.10">
    <property type="entry name" value="Zinc/RING finger domain, C3HC4 (zinc finger)"/>
    <property type="match status" value="1"/>
</dbReference>
<evidence type="ECO:0000256" key="2">
    <source>
        <dbReference type="ARBA" id="ARBA00022771"/>
    </source>
</evidence>
<dbReference type="CDD" id="cd15497">
    <property type="entry name" value="PHD1_Snt2p_like"/>
    <property type="match status" value="1"/>
</dbReference>
<dbReference type="Gene3D" id="2.30.30.1150">
    <property type="match status" value="1"/>
</dbReference>
<dbReference type="GO" id="GO:0004842">
    <property type="term" value="F:ubiquitin-protein transferase activity"/>
    <property type="evidence" value="ECO:0007669"/>
    <property type="project" value="TreeGrafter"/>
</dbReference>
<feature type="domain" description="PHD-type" evidence="6">
    <location>
        <begin position="299"/>
        <end position="351"/>
    </location>
</feature>
<feature type="domain" description="SANT" evidence="8">
    <location>
        <begin position="519"/>
        <end position="570"/>
    </location>
</feature>
<evidence type="ECO:0000313" key="9">
    <source>
        <dbReference type="EMBL" id="SCU80782.1"/>
    </source>
</evidence>
<evidence type="ECO:0000313" key="10">
    <source>
        <dbReference type="Proteomes" id="UP000191144"/>
    </source>
</evidence>
<feature type="compositionally biased region" description="Basic residues" evidence="5">
    <location>
        <begin position="1443"/>
        <end position="1460"/>
    </location>
</feature>
<dbReference type="SMART" id="SM00439">
    <property type="entry name" value="BAH"/>
    <property type="match status" value="1"/>
</dbReference>
<dbReference type="Gene3D" id="1.10.10.60">
    <property type="entry name" value="Homeodomain-like"/>
    <property type="match status" value="1"/>
</dbReference>
<evidence type="ECO:0000259" key="7">
    <source>
        <dbReference type="PROSITE" id="PS51038"/>
    </source>
</evidence>
<evidence type="ECO:0000256" key="1">
    <source>
        <dbReference type="ARBA" id="ARBA00022723"/>
    </source>
</evidence>
<dbReference type="PANTHER" id="PTHR47672:SF1">
    <property type="entry name" value="E3 UBIQUITIN-PROTEIN LIGASE SNT2"/>
    <property type="match status" value="1"/>
</dbReference>
<dbReference type="InterPro" id="IPR017884">
    <property type="entry name" value="SANT_dom"/>
</dbReference>
<dbReference type="InterPro" id="IPR009057">
    <property type="entry name" value="Homeodomain-like_sf"/>
</dbReference>
<dbReference type="PROSITE" id="PS51293">
    <property type="entry name" value="SANT"/>
    <property type="match status" value="1"/>
</dbReference>
<dbReference type="SUPFAM" id="SSF57903">
    <property type="entry name" value="FYVE/PHD zinc finger"/>
    <property type="match status" value="2"/>
</dbReference>